<gene>
    <name evidence="3" type="ORF">C7416_101795</name>
</gene>
<name>A0A2W7PLB2_9BURK</name>
<dbReference type="InterPro" id="IPR005064">
    <property type="entry name" value="BUG"/>
</dbReference>
<dbReference type="Pfam" id="PF03401">
    <property type="entry name" value="TctC"/>
    <property type="match status" value="1"/>
</dbReference>
<dbReference type="PANTHER" id="PTHR42928:SF5">
    <property type="entry name" value="BLR1237 PROTEIN"/>
    <property type="match status" value="1"/>
</dbReference>
<dbReference type="InterPro" id="IPR042100">
    <property type="entry name" value="Bug_dom1"/>
</dbReference>
<dbReference type="PIRSF" id="PIRSF017082">
    <property type="entry name" value="YflP"/>
    <property type="match status" value="1"/>
</dbReference>
<keyword evidence="2" id="KW-0732">Signal</keyword>
<evidence type="ECO:0000313" key="4">
    <source>
        <dbReference type="Proteomes" id="UP000249638"/>
    </source>
</evidence>
<keyword evidence="4" id="KW-1185">Reference proteome</keyword>
<evidence type="ECO:0000256" key="2">
    <source>
        <dbReference type="SAM" id="SignalP"/>
    </source>
</evidence>
<proteinExistence type="inferred from homology"/>
<organism evidence="3 4">
    <name type="scientific">Cupriavidus phytorum</name>
    <dbReference type="NCBI Taxonomy" id="3024399"/>
    <lineage>
        <taxon>Bacteria</taxon>
        <taxon>Pseudomonadati</taxon>
        <taxon>Pseudomonadota</taxon>
        <taxon>Betaproteobacteria</taxon>
        <taxon>Burkholderiales</taxon>
        <taxon>Burkholderiaceae</taxon>
        <taxon>Cupriavidus</taxon>
    </lineage>
</organism>
<dbReference type="EMBL" id="QKZN01000001">
    <property type="protein sequence ID" value="PZX34510.1"/>
    <property type="molecule type" value="Genomic_DNA"/>
</dbReference>
<dbReference type="Gene3D" id="3.40.190.10">
    <property type="entry name" value="Periplasmic binding protein-like II"/>
    <property type="match status" value="1"/>
</dbReference>
<evidence type="ECO:0000256" key="1">
    <source>
        <dbReference type="ARBA" id="ARBA00006987"/>
    </source>
</evidence>
<comment type="similarity">
    <text evidence="1">Belongs to the UPF0065 (bug) family.</text>
</comment>
<protein>
    <submittedName>
        <fullName evidence="3">Tripartite-type tricarboxylate transporter receptor subunit TctC</fullName>
    </submittedName>
</protein>
<sequence>MANRLPQPKAIWPTRALRAAHACLLAMGIAGTGAYAADAYPTRPIRLVVPFAPGGVTDLTARTFAKYMGDALGQPLVAENKPGAGATIGANLVARAAPDGYTLLLGTNVTHAINPRLIAATPYDPLKDFQAVAVFGLNGNVLLVNNSFPARTFAEFLANIKSRPGKVNYASGSVGSSAHLSAELLKQDVKGLEYTHVPYGGPSDAMAALIGGHVDFLFANIGAAVTQVKSGKVRALAVTTAKRAPQLPDVPTIAESGVPGFEVVGWMAAFVPKGTQAPVVARLNEVINQAQKNPDLRTTLDAAALIPVVATPEQASRFVQDEYAKWGGVIRAANIPPQ</sequence>
<keyword evidence="3" id="KW-0675">Receptor</keyword>
<dbReference type="SUPFAM" id="SSF53850">
    <property type="entry name" value="Periplasmic binding protein-like II"/>
    <property type="match status" value="1"/>
</dbReference>
<dbReference type="CDD" id="cd07012">
    <property type="entry name" value="PBP2_Bug_TTT"/>
    <property type="match status" value="1"/>
</dbReference>
<dbReference type="AlphaFoldDB" id="A0A2W7PLB2"/>
<accession>A0A2W7PLB2</accession>
<dbReference type="PANTHER" id="PTHR42928">
    <property type="entry name" value="TRICARBOXYLATE-BINDING PROTEIN"/>
    <property type="match status" value="1"/>
</dbReference>
<feature type="chain" id="PRO_5016088314" evidence="2">
    <location>
        <begin position="37"/>
        <end position="338"/>
    </location>
</feature>
<evidence type="ECO:0000313" key="3">
    <source>
        <dbReference type="EMBL" id="PZX34510.1"/>
    </source>
</evidence>
<feature type="signal peptide" evidence="2">
    <location>
        <begin position="1"/>
        <end position="36"/>
    </location>
</feature>
<dbReference type="Gene3D" id="3.40.190.150">
    <property type="entry name" value="Bordetella uptake gene, domain 1"/>
    <property type="match status" value="1"/>
</dbReference>
<reference evidence="3" key="1">
    <citation type="submission" date="2018-06" db="EMBL/GenBank/DDBJ databases">
        <title>Genomic Encyclopedia of Type Strains, Phase IV (KMG-V): Genome sequencing to study the core and pangenomes of soil and plant-associated prokaryotes.</title>
        <authorList>
            <person name="Whitman W."/>
        </authorList>
    </citation>
    <scope>NUCLEOTIDE SEQUENCE [LARGE SCALE GENOMIC DNA]</scope>
    <source>
        <strain evidence="3">MLR2-44</strain>
    </source>
</reference>
<comment type="caution">
    <text evidence="3">The sequence shown here is derived from an EMBL/GenBank/DDBJ whole genome shotgun (WGS) entry which is preliminary data.</text>
</comment>
<dbReference type="Proteomes" id="UP000249638">
    <property type="component" value="Unassembled WGS sequence"/>
</dbReference>